<accession>A0ABN7B6M2</accession>
<name>A0ABN7B6M2_9HEMI</name>
<evidence type="ECO:0000313" key="3">
    <source>
        <dbReference type="Proteomes" id="UP001307889"/>
    </source>
</evidence>
<organism evidence="2 3">
    <name type="scientific">Nesidiocoris tenuis</name>
    <dbReference type="NCBI Taxonomy" id="355587"/>
    <lineage>
        <taxon>Eukaryota</taxon>
        <taxon>Metazoa</taxon>
        <taxon>Ecdysozoa</taxon>
        <taxon>Arthropoda</taxon>
        <taxon>Hexapoda</taxon>
        <taxon>Insecta</taxon>
        <taxon>Pterygota</taxon>
        <taxon>Neoptera</taxon>
        <taxon>Paraneoptera</taxon>
        <taxon>Hemiptera</taxon>
        <taxon>Heteroptera</taxon>
        <taxon>Panheteroptera</taxon>
        <taxon>Cimicomorpha</taxon>
        <taxon>Miridae</taxon>
        <taxon>Dicyphina</taxon>
        <taxon>Nesidiocoris</taxon>
    </lineage>
</organism>
<protein>
    <submittedName>
        <fullName evidence="2">Uncharacterized protein</fullName>
    </submittedName>
</protein>
<sequence>MAWQRRRGTEAKSGTNDLSRLNSSPYLAADGGTKPMQSCAAACRRPVELQGRSTSRGGVYDNKPPTIHDSHGLLLSPTASRLPFLRRLFQCYLQYERGNS</sequence>
<feature type="compositionally biased region" description="Polar residues" evidence="1">
    <location>
        <begin position="12"/>
        <end position="25"/>
    </location>
</feature>
<gene>
    <name evidence="2" type="ORF">NTJ_12735</name>
</gene>
<keyword evidence="3" id="KW-1185">Reference proteome</keyword>
<evidence type="ECO:0000256" key="1">
    <source>
        <dbReference type="SAM" id="MobiDB-lite"/>
    </source>
</evidence>
<evidence type="ECO:0000313" key="2">
    <source>
        <dbReference type="EMBL" id="BES99918.1"/>
    </source>
</evidence>
<proteinExistence type="predicted"/>
<feature type="region of interest" description="Disordered" evidence="1">
    <location>
        <begin position="1"/>
        <end position="29"/>
    </location>
</feature>
<reference evidence="2 3" key="1">
    <citation type="submission" date="2023-09" db="EMBL/GenBank/DDBJ databases">
        <title>Nesidiocoris tenuis whole genome shotgun sequence.</title>
        <authorList>
            <person name="Shibata T."/>
            <person name="Shimoda M."/>
            <person name="Kobayashi T."/>
            <person name="Uehara T."/>
        </authorList>
    </citation>
    <scope>NUCLEOTIDE SEQUENCE [LARGE SCALE GENOMIC DNA]</scope>
    <source>
        <strain evidence="2 3">Japan</strain>
    </source>
</reference>
<dbReference type="EMBL" id="AP028919">
    <property type="protein sequence ID" value="BES99918.1"/>
    <property type="molecule type" value="Genomic_DNA"/>
</dbReference>
<dbReference type="Proteomes" id="UP001307889">
    <property type="component" value="Chromosome 11"/>
</dbReference>